<proteinExistence type="inferred from homology"/>
<dbReference type="InterPro" id="IPR024478">
    <property type="entry name" value="HlyB_4HB_MCP"/>
</dbReference>
<gene>
    <name evidence="9" type="ORF">CH338_15375</name>
</gene>
<dbReference type="AlphaFoldDB" id="A0A327KJJ8"/>
<dbReference type="PROSITE" id="PS50111">
    <property type="entry name" value="CHEMOTAXIS_TRANSDUC_2"/>
    <property type="match status" value="1"/>
</dbReference>
<evidence type="ECO:0000256" key="2">
    <source>
        <dbReference type="ARBA" id="ARBA00022519"/>
    </source>
</evidence>
<dbReference type="RefSeq" id="WP_111358025.1">
    <property type="nucleotide sequence ID" value="NZ_NHSK01000153.1"/>
</dbReference>
<evidence type="ECO:0000256" key="5">
    <source>
        <dbReference type="PROSITE-ProRule" id="PRU00284"/>
    </source>
</evidence>
<dbReference type="PROSITE" id="PS50192">
    <property type="entry name" value="T_SNARE"/>
    <property type="match status" value="1"/>
</dbReference>
<dbReference type="Gene3D" id="6.10.340.10">
    <property type="match status" value="1"/>
</dbReference>
<sequence>MLAKLSIRTKITIVVSLLLVGMTGMGLLAISSMRAINANAVEISENWLPSVRALADLRAGVTIIRSVVRLHMLAETPEAKAAVEKTLALNYDRNAKYAATYEKLISSPEERRTFEEWKKQAALYDEGVKKVVEMSRANAGKLPTAVSEFNETKVYPIGKAADDLLNKNIALNNAGADAATKAASATYDSAFDLMMIILGGSAIVGIGLAIYLVVDVSRGIASVITPMQALARGDLGAEVPHLVETTEIGRIAKTLQIFKQALIDKKAADAAAAADAEAKLERGRRVDQITRTFEAMIGEIVETVTSASTELEASANALTGTAQRSQSLSATVASAAEDASSNVQSVASATEEMSSSVQEISRQVQESARVARGAVEQAHATNKQVEDLAEAANRIGDVVELINTIAGQTNLLALNATIEAARAGDAGKGFAVVAAEVKQLAQETAKATGVISQQIGEIQGATQGSVAAIREIAGTIGRLSEISSTIAAAVEEQGAATQEISRNVQMAAHGTREVSANIGDVRVGAQETGSAASQVLSAAQLLSGDSTKLKTEVGKFLGAVRAA</sequence>
<organism evidence="9 10">
    <name type="scientific">Rhodoplanes elegans</name>
    <dbReference type="NCBI Taxonomy" id="29408"/>
    <lineage>
        <taxon>Bacteria</taxon>
        <taxon>Pseudomonadati</taxon>
        <taxon>Pseudomonadota</taxon>
        <taxon>Alphaproteobacteria</taxon>
        <taxon>Hyphomicrobiales</taxon>
        <taxon>Nitrobacteraceae</taxon>
        <taxon>Rhodoplanes</taxon>
    </lineage>
</organism>
<protein>
    <submittedName>
        <fullName evidence="9">Methyl-accepting chemotaxis protein</fullName>
    </submittedName>
</protein>
<dbReference type="OrthoDB" id="8320983at2"/>
<comment type="subcellular location">
    <subcellularLocation>
        <location evidence="1">Cell inner membrane</location>
        <topology evidence="1">Multi-pass membrane protein</topology>
    </subcellularLocation>
</comment>
<feature type="domain" description="HAMP" evidence="8">
    <location>
        <begin position="227"/>
        <end position="267"/>
    </location>
</feature>
<keyword evidence="10" id="KW-1185">Reference proteome</keyword>
<accession>A0A327KJJ8</accession>
<feature type="domain" description="Methyl-accepting transducer" evidence="6">
    <location>
        <begin position="300"/>
        <end position="543"/>
    </location>
</feature>
<dbReference type="Gene3D" id="1.10.287.950">
    <property type="entry name" value="Methyl-accepting chemotaxis protein"/>
    <property type="match status" value="1"/>
</dbReference>
<evidence type="ECO:0000256" key="1">
    <source>
        <dbReference type="ARBA" id="ARBA00004429"/>
    </source>
</evidence>
<dbReference type="Pfam" id="PF00015">
    <property type="entry name" value="MCPsignal"/>
    <property type="match status" value="1"/>
</dbReference>
<keyword evidence="2" id="KW-1003">Cell membrane</keyword>
<evidence type="ECO:0000313" key="9">
    <source>
        <dbReference type="EMBL" id="RAI37665.1"/>
    </source>
</evidence>
<dbReference type="PROSITE" id="PS50885">
    <property type="entry name" value="HAMP"/>
    <property type="match status" value="1"/>
</dbReference>
<dbReference type="InterPro" id="IPR000727">
    <property type="entry name" value="T_SNARE_dom"/>
</dbReference>
<dbReference type="GO" id="GO:0007165">
    <property type="term" value="P:signal transduction"/>
    <property type="evidence" value="ECO:0007669"/>
    <property type="project" value="UniProtKB-KW"/>
</dbReference>
<keyword evidence="2" id="KW-0472">Membrane</keyword>
<dbReference type="EMBL" id="NPEU01000170">
    <property type="protein sequence ID" value="RAI37665.1"/>
    <property type="molecule type" value="Genomic_DNA"/>
</dbReference>
<comment type="similarity">
    <text evidence="4">Belongs to the methyl-accepting chemotaxis (MCP) protein family.</text>
</comment>
<feature type="domain" description="T-SNARE coiled-coil homology" evidence="7">
    <location>
        <begin position="459"/>
        <end position="521"/>
    </location>
</feature>
<dbReference type="InterPro" id="IPR003660">
    <property type="entry name" value="HAMP_dom"/>
</dbReference>
<dbReference type="PANTHER" id="PTHR32089:SF112">
    <property type="entry name" value="LYSOZYME-LIKE PROTEIN-RELATED"/>
    <property type="match status" value="1"/>
</dbReference>
<dbReference type="Pfam" id="PF00672">
    <property type="entry name" value="HAMP"/>
    <property type="match status" value="1"/>
</dbReference>
<keyword evidence="3 5" id="KW-0807">Transducer</keyword>
<evidence type="ECO:0000256" key="3">
    <source>
        <dbReference type="ARBA" id="ARBA00023224"/>
    </source>
</evidence>
<dbReference type="PANTHER" id="PTHR32089">
    <property type="entry name" value="METHYL-ACCEPTING CHEMOTAXIS PROTEIN MCPB"/>
    <property type="match status" value="1"/>
</dbReference>
<evidence type="ECO:0000259" key="7">
    <source>
        <dbReference type="PROSITE" id="PS50192"/>
    </source>
</evidence>
<evidence type="ECO:0000259" key="8">
    <source>
        <dbReference type="PROSITE" id="PS50885"/>
    </source>
</evidence>
<keyword evidence="2" id="KW-0997">Cell inner membrane</keyword>
<dbReference type="SMART" id="SM00283">
    <property type="entry name" value="MA"/>
    <property type="match status" value="1"/>
</dbReference>
<evidence type="ECO:0000259" key="6">
    <source>
        <dbReference type="PROSITE" id="PS50111"/>
    </source>
</evidence>
<evidence type="ECO:0000256" key="4">
    <source>
        <dbReference type="ARBA" id="ARBA00029447"/>
    </source>
</evidence>
<dbReference type="Proteomes" id="UP000248863">
    <property type="component" value="Unassembled WGS sequence"/>
</dbReference>
<dbReference type="GO" id="GO:0005886">
    <property type="term" value="C:plasma membrane"/>
    <property type="evidence" value="ECO:0007669"/>
    <property type="project" value="UniProtKB-SubCell"/>
</dbReference>
<evidence type="ECO:0000313" key="10">
    <source>
        <dbReference type="Proteomes" id="UP000248863"/>
    </source>
</evidence>
<reference evidence="9 10" key="1">
    <citation type="submission" date="2017-07" db="EMBL/GenBank/DDBJ databases">
        <title>Draft Genome Sequences of Select Purple Nonsulfur Bacteria.</title>
        <authorList>
            <person name="Lasarre B."/>
            <person name="Mckinlay J.B."/>
        </authorList>
    </citation>
    <scope>NUCLEOTIDE SEQUENCE [LARGE SCALE GENOMIC DNA]</scope>
    <source>
        <strain evidence="9 10">DSM 11907</strain>
    </source>
</reference>
<comment type="caution">
    <text evidence="9">The sequence shown here is derived from an EMBL/GenBank/DDBJ whole genome shotgun (WGS) entry which is preliminary data.</text>
</comment>
<dbReference type="SUPFAM" id="SSF58104">
    <property type="entry name" value="Methyl-accepting chemotaxis protein (MCP) signaling domain"/>
    <property type="match status" value="1"/>
</dbReference>
<dbReference type="InterPro" id="IPR004089">
    <property type="entry name" value="MCPsignal_dom"/>
</dbReference>
<dbReference type="SUPFAM" id="SSF158472">
    <property type="entry name" value="HAMP domain-like"/>
    <property type="match status" value="1"/>
</dbReference>
<name>A0A327KJJ8_9BRAD</name>
<dbReference type="Pfam" id="PF12729">
    <property type="entry name" value="4HB_MCP_1"/>
    <property type="match status" value="1"/>
</dbReference>